<comment type="caution">
    <text evidence="1">The sequence shown here is derived from an EMBL/GenBank/DDBJ whole genome shotgun (WGS) entry which is preliminary data.</text>
</comment>
<proteinExistence type="predicted"/>
<dbReference type="Proteomes" id="UP001153269">
    <property type="component" value="Unassembled WGS sequence"/>
</dbReference>
<name>A0A9N7VVN3_PLEPL</name>
<evidence type="ECO:0000313" key="2">
    <source>
        <dbReference type="Proteomes" id="UP001153269"/>
    </source>
</evidence>
<gene>
    <name evidence="1" type="ORF">PLEPLA_LOCUS44394</name>
</gene>
<dbReference type="EMBL" id="CADEAL010004305">
    <property type="protein sequence ID" value="CAB1456609.1"/>
    <property type="molecule type" value="Genomic_DNA"/>
</dbReference>
<keyword evidence="2" id="KW-1185">Reference proteome</keyword>
<sequence length="173" mass="19285">MEDCMVGEASNLVTDGAVSSAPNVSVHYATLPSHRNAERFSKRHRFPRVKPDIQRGAHSSSSRGLTVRRGGSCLDLIPFAPYRSPARMEGGKDHISRRDLMESERQKARHEQMSEAPRVSLPAGAVISGWQLWKRKGARKQTDGNLFDIHAYTLSEGQLYEGRANSSQLLEEL</sequence>
<protein>
    <submittedName>
        <fullName evidence="1">Uncharacterized protein</fullName>
    </submittedName>
</protein>
<dbReference type="AlphaFoldDB" id="A0A9N7VVN3"/>
<accession>A0A9N7VVN3</accession>
<organism evidence="1 2">
    <name type="scientific">Pleuronectes platessa</name>
    <name type="common">European plaice</name>
    <dbReference type="NCBI Taxonomy" id="8262"/>
    <lineage>
        <taxon>Eukaryota</taxon>
        <taxon>Metazoa</taxon>
        <taxon>Chordata</taxon>
        <taxon>Craniata</taxon>
        <taxon>Vertebrata</taxon>
        <taxon>Euteleostomi</taxon>
        <taxon>Actinopterygii</taxon>
        <taxon>Neopterygii</taxon>
        <taxon>Teleostei</taxon>
        <taxon>Neoteleostei</taxon>
        <taxon>Acanthomorphata</taxon>
        <taxon>Carangaria</taxon>
        <taxon>Pleuronectiformes</taxon>
        <taxon>Pleuronectoidei</taxon>
        <taxon>Pleuronectidae</taxon>
        <taxon>Pleuronectes</taxon>
    </lineage>
</organism>
<evidence type="ECO:0000313" key="1">
    <source>
        <dbReference type="EMBL" id="CAB1456609.1"/>
    </source>
</evidence>
<reference evidence="1" key="1">
    <citation type="submission" date="2020-03" db="EMBL/GenBank/DDBJ databases">
        <authorList>
            <person name="Weist P."/>
        </authorList>
    </citation>
    <scope>NUCLEOTIDE SEQUENCE</scope>
</reference>